<name>A0A8S9U6U5_PHYIN</name>
<proteinExistence type="predicted"/>
<sequence length="126" mass="13571">MELDDIMDPDFSSSDESDAQTVARLTVPVESKPLQLLEAASEMSAADAEAQRTVQTLRLSLLATQEATSRDDSDSDAESMATVALDSNDGRDSVSSKYAVGQSSAVIFVARLRNEDEASFKYTPET</sequence>
<evidence type="ECO:0000313" key="2">
    <source>
        <dbReference type="EMBL" id="KAF4135097.1"/>
    </source>
</evidence>
<dbReference type="EMBL" id="JAACNO010001055">
    <property type="protein sequence ID" value="KAF4143268.1"/>
    <property type="molecule type" value="Genomic_DNA"/>
</dbReference>
<feature type="compositionally biased region" description="Acidic residues" evidence="1">
    <location>
        <begin position="1"/>
        <end position="18"/>
    </location>
</feature>
<feature type="region of interest" description="Disordered" evidence="1">
    <location>
        <begin position="64"/>
        <end position="96"/>
    </location>
</feature>
<dbReference type="AlphaFoldDB" id="A0A8S9U6U5"/>
<dbReference type="EMBL" id="JAACNO010002206">
    <property type="protein sequence ID" value="KAF4135097.1"/>
    <property type="molecule type" value="Genomic_DNA"/>
</dbReference>
<evidence type="ECO:0000256" key="1">
    <source>
        <dbReference type="SAM" id="MobiDB-lite"/>
    </source>
</evidence>
<organism evidence="2 4">
    <name type="scientific">Phytophthora infestans</name>
    <name type="common">Potato late blight agent</name>
    <name type="synonym">Botrytis infestans</name>
    <dbReference type="NCBI Taxonomy" id="4787"/>
    <lineage>
        <taxon>Eukaryota</taxon>
        <taxon>Sar</taxon>
        <taxon>Stramenopiles</taxon>
        <taxon>Oomycota</taxon>
        <taxon>Peronosporomycetes</taxon>
        <taxon>Peronosporales</taxon>
        <taxon>Peronosporaceae</taxon>
        <taxon>Phytophthora</taxon>
    </lineage>
</organism>
<accession>A0A8S9U6U5</accession>
<reference evidence="2" key="1">
    <citation type="submission" date="2020-03" db="EMBL/GenBank/DDBJ databases">
        <title>Hybrid Assembly of Korean Phytophthora infestans isolates.</title>
        <authorList>
            <person name="Prokchorchik M."/>
            <person name="Lee Y."/>
            <person name="Seo J."/>
            <person name="Cho J.-H."/>
            <person name="Park Y.-E."/>
            <person name="Jang D.-C."/>
            <person name="Im J.-S."/>
            <person name="Choi J.-G."/>
            <person name="Park H.-J."/>
            <person name="Lee G.-B."/>
            <person name="Lee Y.-G."/>
            <person name="Hong S.-Y."/>
            <person name="Cho K."/>
            <person name="Sohn K.H."/>
        </authorList>
    </citation>
    <scope>NUCLEOTIDE SEQUENCE</scope>
    <source>
        <strain evidence="2">KR_2_A2</strain>
    </source>
</reference>
<comment type="caution">
    <text evidence="2">The sequence shown here is derived from an EMBL/GenBank/DDBJ whole genome shotgun (WGS) entry which is preliminary data.</text>
</comment>
<evidence type="ECO:0000313" key="4">
    <source>
        <dbReference type="Proteomes" id="UP000704712"/>
    </source>
</evidence>
<feature type="region of interest" description="Disordered" evidence="1">
    <location>
        <begin position="1"/>
        <end position="21"/>
    </location>
</feature>
<gene>
    <name evidence="3" type="ORF">GN958_ATG07541</name>
    <name evidence="2" type="ORF">GN958_ATG15767</name>
</gene>
<dbReference type="Proteomes" id="UP000704712">
    <property type="component" value="Unassembled WGS sequence"/>
</dbReference>
<evidence type="ECO:0000313" key="3">
    <source>
        <dbReference type="EMBL" id="KAF4143268.1"/>
    </source>
</evidence>
<protein>
    <submittedName>
        <fullName evidence="2">Uncharacterized protein</fullName>
    </submittedName>
</protein>